<accession>A0A8K0NG82</accession>
<evidence type="ECO:0000313" key="9">
    <source>
        <dbReference type="Proteomes" id="UP000811619"/>
    </source>
</evidence>
<dbReference type="Pfam" id="PF02668">
    <property type="entry name" value="TauD"/>
    <property type="match status" value="1"/>
</dbReference>
<dbReference type="PANTHER" id="PTHR10696:SF25">
    <property type="entry name" value="OXIDOREDUCTASE AIM17-RELATED"/>
    <property type="match status" value="1"/>
</dbReference>
<dbReference type="Proteomes" id="UP000811619">
    <property type="component" value="Unassembled WGS sequence"/>
</dbReference>
<dbReference type="PANTHER" id="PTHR10696">
    <property type="entry name" value="GAMMA-BUTYROBETAINE HYDROXYLASE-RELATED"/>
    <property type="match status" value="1"/>
</dbReference>
<comment type="caution">
    <text evidence="8">The sequence shown here is derived from an EMBL/GenBank/DDBJ whole genome shotgun (WGS) entry which is preliminary data.</text>
</comment>
<evidence type="ECO:0000256" key="1">
    <source>
        <dbReference type="ARBA" id="ARBA00001954"/>
    </source>
</evidence>
<keyword evidence="9" id="KW-1185">Reference proteome</keyword>
<keyword evidence="5" id="KW-0560">Oxidoreductase</keyword>
<evidence type="ECO:0000313" key="8">
    <source>
        <dbReference type="EMBL" id="KAG5925379.1"/>
    </source>
</evidence>
<evidence type="ECO:0000256" key="4">
    <source>
        <dbReference type="ARBA" id="ARBA00022964"/>
    </source>
</evidence>
<evidence type="ECO:0000256" key="3">
    <source>
        <dbReference type="ARBA" id="ARBA00022723"/>
    </source>
</evidence>
<dbReference type="AlphaFoldDB" id="A0A8K0NG82"/>
<evidence type="ECO:0000256" key="6">
    <source>
        <dbReference type="ARBA" id="ARBA00023004"/>
    </source>
</evidence>
<dbReference type="InterPro" id="IPR003819">
    <property type="entry name" value="TauD/TfdA-like"/>
</dbReference>
<proteinExistence type="inferred from homology"/>
<sequence>MAPDSTTLAAVVIELLRHGIVYLYNVPRHESSIVRIATRIANIRETLYGRTFDVRAKPDAENVAYTSRHLDLHQDLCYLSPPPMIQMLHCLDNSCAGGESLFSDGDRAGRLLWPFLRAGSPALAALAEYPVPYQYDKHGHFYHAARSVLRRHHDHRGRPVFAGVCWSPPFQGRHFGPDADVDGPAPDLRAWIPAARLFQSLISDPRSVHTYKMRAGECVLFDNLRVMHGRTAFDASAGGERWLRGAYIAAEDFLSRAANVPLERGGASAPEEAERQLRQDPCFAELERKLKEMDKGVEGVGSVEAG</sequence>
<dbReference type="GO" id="GO:0005739">
    <property type="term" value="C:mitochondrion"/>
    <property type="evidence" value="ECO:0007669"/>
    <property type="project" value="TreeGrafter"/>
</dbReference>
<keyword evidence="6" id="KW-0408">Iron</keyword>
<dbReference type="InterPro" id="IPR050411">
    <property type="entry name" value="AlphaKG_dependent_hydroxylases"/>
</dbReference>
<dbReference type="GO" id="GO:0051213">
    <property type="term" value="F:dioxygenase activity"/>
    <property type="evidence" value="ECO:0007669"/>
    <property type="project" value="UniProtKB-KW"/>
</dbReference>
<dbReference type="InterPro" id="IPR042098">
    <property type="entry name" value="TauD-like_sf"/>
</dbReference>
<dbReference type="GO" id="GO:0045329">
    <property type="term" value="P:carnitine biosynthetic process"/>
    <property type="evidence" value="ECO:0007669"/>
    <property type="project" value="TreeGrafter"/>
</dbReference>
<evidence type="ECO:0000256" key="2">
    <source>
        <dbReference type="ARBA" id="ARBA00008654"/>
    </source>
</evidence>
<evidence type="ECO:0000256" key="5">
    <source>
        <dbReference type="ARBA" id="ARBA00023002"/>
    </source>
</evidence>
<gene>
    <name evidence="8" type="ORF">E4U42_004331</name>
</gene>
<dbReference type="OrthoDB" id="406634at2759"/>
<dbReference type="EMBL" id="SRPY01000379">
    <property type="protein sequence ID" value="KAG5925379.1"/>
    <property type="molecule type" value="Genomic_DNA"/>
</dbReference>
<keyword evidence="4" id="KW-0223">Dioxygenase</keyword>
<name>A0A8K0NG82_9HYPO</name>
<comment type="similarity">
    <text evidence="2">Belongs to the gamma-BBH/TMLD family.</text>
</comment>
<comment type="cofactor">
    <cofactor evidence="1">
        <name>Fe(2+)</name>
        <dbReference type="ChEBI" id="CHEBI:29033"/>
    </cofactor>
</comment>
<dbReference type="CDD" id="cd00250">
    <property type="entry name" value="CAS_like"/>
    <property type="match status" value="1"/>
</dbReference>
<reference evidence="8" key="1">
    <citation type="journal article" date="2020" name="bioRxiv">
        <title>Whole genome comparisons of ergot fungi reveals the divergence and evolution of species within the genus Claviceps are the result of varying mechanisms driving genome evolution and host range expansion.</title>
        <authorList>
            <person name="Wyka S.A."/>
            <person name="Mondo S.J."/>
            <person name="Liu M."/>
            <person name="Dettman J."/>
            <person name="Nalam V."/>
            <person name="Broders K.D."/>
        </authorList>
    </citation>
    <scope>NUCLEOTIDE SEQUENCE</scope>
    <source>
        <strain evidence="8">CCC 489</strain>
    </source>
</reference>
<evidence type="ECO:0000259" key="7">
    <source>
        <dbReference type="Pfam" id="PF02668"/>
    </source>
</evidence>
<dbReference type="Gene3D" id="3.60.130.10">
    <property type="entry name" value="Clavaminate synthase-like"/>
    <property type="match status" value="1"/>
</dbReference>
<keyword evidence="3" id="KW-0479">Metal-binding</keyword>
<protein>
    <recommendedName>
        <fullName evidence="7">TauD/TfdA-like domain-containing protein</fullName>
    </recommendedName>
</protein>
<organism evidence="8 9">
    <name type="scientific">Claviceps africana</name>
    <dbReference type="NCBI Taxonomy" id="83212"/>
    <lineage>
        <taxon>Eukaryota</taxon>
        <taxon>Fungi</taxon>
        <taxon>Dikarya</taxon>
        <taxon>Ascomycota</taxon>
        <taxon>Pezizomycotina</taxon>
        <taxon>Sordariomycetes</taxon>
        <taxon>Hypocreomycetidae</taxon>
        <taxon>Hypocreales</taxon>
        <taxon>Clavicipitaceae</taxon>
        <taxon>Claviceps</taxon>
    </lineage>
</organism>
<dbReference type="SUPFAM" id="SSF51197">
    <property type="entry name" value="Clavaminate synthase-like"/>
    <property type="match status" value="1"/>
</dbReference>
<feature type="domain" description="TauD/TfdA-like" evidence="7">
    <location>
        <begin position="5"/>
        <end position="247"/>
    </location>
</feature>
<dbReference type="GO" id="GO:0046872">
    <property type="term" value="F:metal ion binding"/>
    <property type="evidence" value="ECO:0007669"/>
    <property type="project" value="UniProtKB-KW"/>
</dbReference>